<organism evidence="1 2">
    <name type="scientific">Glycine soja</name>
    <name type="common">Wild soybean</name>
    <dbReference type="NCBI Taxonomy" id="3848"/>
    <lineage>
        <taxon>Eukaryota</taxon>
        <taxon>Viridiplantae</taxon>
        <taxon>Streptophyta</taxon>
        <taxon>Embryophyta</taxon>
        <taxon>Tracheophyta</taxon>
        <taxon>Spermatophyta</taxon>
        <taxon>Magnoliopsida</taxon>
        <taxon>eudicotyledons</taxon>
        <taxon>Gunneridae</taxon>
        <taxon>Pentapetalae</taxon>
        <taxon>rosids</taxon>
        <taxon>fabids</taxon>
        <taxon>Fabales</taxon>
        <taxon>Fabaceae</taxon>
        <taxon>Papilionoideae</taxon>
        <taxon>50 kb inversion clade</taxon>
        <taxon>NPAAA clade</taxon>
        <taxon>indigoferoid/millettioid clade</taxon>
        <taxon>Phaseoleae</taxon>
        <taxon>Glycine</taxon>
        <taxon>Glycine subgen. Soja</taxon>
    </lineage>
</organism>
<proteinExistence type="predicted"/>
<sequence>YMLIPMKAITPSITCWAMKAQVSKLWKTIDHVNGNAIRRFKMILFDSRFGPKLLDSWIINLGGS</sequence>
<name>A0A445F0B7_GLYSO</name>
<accession>A0A445F0B7</accession>
<protein>
    <submittedName>
        <fullName evidence="1">Uncharacterized protein</fullName>
    </submittedName>
</protein>
<dbReference type="Proteomes" id="UP000289340">
    <property type="component" value="Chromosome 20"/>
</dbReference>
<comment type="caution">
    <text evidence="1">The sequence shown here is derived from an EMBL/GenBank/DDBJ whole genome shotgun (WGS) entry which is preliminary data.</text>
</comment>
<keyword evidence="2" id="KW-1185">Reference proteome</keyword>
<dbReference type="EMBL" id="QZWG01000020">
    <property type="protein sequence ID" value="RZB42226.1"/>
    <property type="molecule type" value="Genomic_DNA"/>
</dbReference>
<evidence type="ECO:0000313" key="1">
    <source>
        <dbReference type="EMBL" id="RZB42226.1"/>
    </source>
</evidence>
<evidence type="ECO:0000313" key="2">
    <source>
        <dbReference type="Proteomes" id="UP000289340"/>
    </source>
</evidence>
<dbReference type="AlphaFoldDB" id="A0A445F0B7"/>
<gene>
    <name evidence="1" type="ORF">D0Y65_052989</name>
</gene>
<feature type="non-terminal residue" evidence="1">
    <location>
        <position position="1"/>
    </location>
</feature>
<reference evidence="1 2" key="1">
    <citation type="submission" date="2018-09" db="EMBL/GenBank/DDBJ databases">
        <title>A high-quality reference genome of wild soybean provides a powerful tool to mine soybean genomes.</title>
        <authorList>
            <person name="Xie M."/>
            <person name="Chung C.Y.L."/>
            <person name="Li M.-W."/>
            <person name="Wong F.-L."/>
            <person name="Chan T.-F."/>
            <person name="Lam H.-M."/>
        </authorList>
    </citation>
    <scope>NUCLEOTIDE SEQUENCE [LARGE SCALE GENOMIC DNA]</scope>
    <source>
        <strain evidence="2">cv. W05</strain>
        <tissue evidence="1">Hypocotyl of etiolated seedlings</tissue>
    </source>
</reference>